<reference evidence="1" key="1">
    <citation type="submission" date="2020-03" db="EMBL/GenBank/DDBJ databases">
        <title>Draft sequencing of Paenibacilllus sp. S3N08.</title>
        <authorList>
            <person name="Kim D.-U."/>
        </authorList>
    </citation>
    <scope>NUCLEOTIDE SEQUENCE</scope>
    <source>
        <strain evidence="1">S3N08</strain>
    </source>
</reference>
<accession>A0ABX0J939</accession>
<dbReference type="RefSeq" id="WP_166149717.1">
    <property type="nucleotide sequence ID" value="NZ_JAAOIW010000004.1"/>
</dbReference>
<protein>
    <submittedName>
        <fullName evidence="1">Uncharacterized protein</fullName>
    </submittedName>
</protein>
<sequence length="110" mass="12275">MKPSKKNVKVGVAVLILIGITGLFTIPVTLQPPDNTRLILERSKLTYISPPCFDQAVITNNLSESTLVKTKELDFKPDSVCTEQSLAGVKMSAYNVLLHKLGLKKDYWNW</sequence>
<comment type="caution">
    <text evidence="1">The sequence shown here is derived from an EMBL/GenBank/DDBJ whole genome shotgun (WGS) entry which is preliminary data.</text>
</comment>
<proteinExistence type="predicted"/>
<dbReference type="EMBL" id="JAAOIW010000004">
    <property type="protein sequence ID" value="NHN30521.1"/>
    <property type="molecule type" value="Genomic_DNA"/>
</dbReference>
<evidence type="ECO:0000313" key="2">
    <source>
        <dbReference type="Proteomes" id="UP001165962"/>
    </source>
</evidence>
<gene>
    <name evidence="1" type="ORF">G9U52_11825</name>
</gene>
<dbReference type="Proteomes" id="UP001165962">
    <property type="component" value="Unassembled WGS sequence"/>
</dbReference>
<evidence type="ECO:0000313" key="1">
    <source>
        <dbReference type="EMBL" id="NHN30521.1"/>
    </source>
</evidence>
<name>A0ABX0J939_9BACL</name>
<keyword evidence="2" id="KW-1185">Reference proteome</keyword>
<organism evidence="1 2">
    <name type="scientific">Paenibacillus agricola</name>
    <dbReference type="NCBI Taxonomy" id="2716264"/>
    <lineage>
        <taxon>Bacteria</taxon>
        <taxon>Bacillati</taxon>
        <taxon>Bacillota</taxon>
        <taxon>Bacilli</taxon>
        <taxon>Bacillales</taxon>
        <taxon>Paenibacillaceae</taxon>
        <taxon>Paenibacillus</taxon>
    </lineage>
</organism>